<dbReference type="RefSeq" id="WP_188633185.1">
    <property type="nucleotide sequence ID" value="NZ_BMNQ01000033.1"/>
</dbReference>
<reference evidence="2" key="1">
    <citation type="journal article" date="2014" name="Int. J. Syst. Evol. Microbiol.">
        <title>Complete genome sequence of Corynebacterium casei LMG S-19264T (=DSM 44701T), isolated from a smear-ripened cheese.</title>
        <authorList>
            <consortium name="US DOE Joint Genome Institute (JGI-PGF)"/>
            <person name="Walter F."/>
            <person name="Albersmeier A."/>
            <person name="Kalinowski J."/>
            <person name="Ruckert C."/>
        </authorList>
    </citation>
    <scope>NUCLEOTIDE SEQUENCE</scope>
    <source>
        <strain evidence="2">JCM 12580</strain>
    </source>
</reference>
<evidence type="ECO:0000313" key="2">
    <source>
        <dbReference type="EMBL" id="GGJ99576.1"/>
    </source>
</evidence>
<dbReference type="AlphaFoldDB" id="A0A917UZ67"/>
<dbReference type="Proteomes" id="UP000658382">
    <property type="component" value="Unassembled WGS sequence"/>
</dbReference>
<feature type="signal peptide" evidence="1">
    <location>
        <begin position="1"/>
        <end position="19"/>
    </location>
</feature>
<dbReference type="EMBL" id="BMNQ01000033">
    <property type="protein sequence ID" value="GGJ99576.1"/>
    <property type="molecule type" value="Genomic_DNA"/>
</dbReference>
<feature type="chain" id="PRO_5036815177" description="VCBS repeat-containing protein" evidence="1">
    <location>
        <begin position="20"/>
        <end position="248"/>
    </location>
</feature>
<evidence type="ECO:0000256" key="1">
    <source>
        <dbReference type="SAM" id="SignalP"/>
    </source>
</evidence>
<protein>
    <recommendedName>
        <fullName evidence="4">VCBS repeat-containing protein</fullName>
    </recommendedName>
</protein>
<organism evidence="2 3">
    <name type="scientific">Lentibacillus kapialis</name>
    <dbReference type="NCBI Taxonomy" id="340214"/>
    <lineage>
        <taxon>Bacteria</taxon>
        <taxon>Bacillati</taxon>
        <taxon>Bacillota</taxon>
        <taxon>Bacilli</taxon>
        <taxon>Bacillales</taxon>
        <taxon>Bacillaceae</taxon>
        <taxon>Lentibacillus</taxon>
    </lineage>
</organism>
<reference evidence="2" key="2">
    <citation type="submission" date="2020-09" db="EMBL/GenBank/DDBJ databases">
        <authorList>
            <person name="Sun Q."/>
            <person name="Ohkuma M."/>
        </authorList>
    </citation>
    <scope>NUCLEOTIDE SEQUENCE</scope>
    <source>
        <strain evidence="2">JCM 12580</strain>
    </source>
</reference>
<sequence>MRNIMVVGLFTLLLPAVIAAKGSSEPDAQRLEEYSQKVTGDSTEELIELKGKRLAQDSDYYAKIWATISRDERKEWKIPYEGGYDPGIHFYDLNHDGVNDIFYQSTNGGSNGSNHYHLHTLKNDRLNEIALPKQKSIKADFKNNFKVEIQIDYEQEPSIVDVKDRSSEYVELGIYNENGKLTESTSPVIAPIGSFKPVKISDDKGYGLRSRQHISGAYQADRLGTVKTLWYYEEDKWVILKTKWIPSK</sequence>
<keyword evidence="3" id="KW-1185">Reference proteome</keyword>
<evidence type="ECO:0008006" key="4">
    <source>
        <dbReference type="Google" id="ProtNLM"/>
    </source>
</evidence>
<name>A0A917UZ67_9BACI</name>
<proteinExistence type="predicted"/>
<comment type="caution">
    <text evidence="2">The sequence shown here is derived from an EMBL/GenBank/DDBJ whole genome shotgun (WGS) entry which is preliminary data.</text>
</comment>
<gene>
    <name evidence="2" type="ORF">GCM10007063_22380</name>
</gene>
<keyword evidence="1" id="KW-0732">Signal</keyword>
<accession>A0A917UZ67</accession>
<evidence type="ECO:0000313" key="3">
    <source>
        <dbReference type="Proteomes" id="UP000658382"/>
    </source>
</evidence>